<gene>
    <name evidence="12" type="ORF">CAC42_4993</name>
</gene>
<accession>A0A2K1QPZ7</accession>
<reference evidence="12 13" key="1">
    <citation type="submission" date="2017-06" db="EMBL/GenBank/DDBJ databases">
        <title>Draft genome sequence of a variant of Elsinoe murrayae.</title>
        <authorList>
            <person name="Cheng Q."/>
        </authorList>
    </citation>
    <scope>NUCLEOTIDE SEQUENCE [LARGE SCALE GENOMIC DNA]</scope>
    <source>
        <strain evidence="12 13">CQ-2017a</strain>
    </source>
</reference>
<dbReference type="Gene3D" id="3.20.20.140">
    <property type="entry name" value="Metal-dependent hydrolases"/>
    <property type="match status" value="1"/>
</dbReference>
<feature type="active site" description="Proton donor/acceptor" evidence="8">
    <location>
        <position position="284"/>
    </location>
</feature>
<evidence type="ECO:0000256" key="3">
    <source>
        <dbReference type="ARBA" id="ARBA00018029"/>
    </source>
</evidence>
<comment type="cofactor">
    <cofactor evidence="10">
        <name>a divalent metal cation</name>
        <dbReference type="ChEBI" id="CHEBI:60240"/>
    </cofactor>
    <text evidence="10">Binds 1 divalent metal cation per subunit.</text>
</comment>
<dbReference type="OrthoDB" id="10264777at2759"/>
<keyword evidence="13" id="KW-1185">Reference proteome</keyword>
<sequence>MSGWFTTLLNCRQCIDGKLVRDQLVVSDDTGLILPRTGYVGGDAVDLEDGIIAPGFLELQTNGLLGFHFTHFKDAETYAGEIDKVSRYLVTQGVTGFWATIPTVSSSDFKQILPSLKPRQIEDAAGLLGAHAEGPYLYPSKKGAHNDSLFIQPSVSPSHVYGPDGESSDTLKLVTLAPELDEATGLVKKLVRQGTRVSLGHSAASFDQGLAAVKAGASCLTHTLNAMAPLHHRDPGLAGLVAVPSTDDTPSPYFSMIPDGNHLHPSVVAMLFRANPDKAIVITDSIELAGLPDGTYPGHAQIPHQQQKVGSRVTIHGTNTLIGGCASLQECVQNLIKWSGCNVSEAVKCVTENVAGFMGLHDRGKLEAGRRADFVVMNDQGEVLQTWVAGKKVWERK</sequence>
<keyword evidence="5 7" id="KW-0119">Carbohydrate metabolism</keyword>
<dbReference type="InParanoid" id="A0A2K1QPZ7"/>
<keyword evidence="10" id="KW-0479">Metal-binding</keyword>
<dbReference type="GO" id="GO:0008448">
    <property type="term" value="F:N-acetylglucosamine-6-phosphate deacetylase activity"/>
    <property type="evidence" value="ECO:0007669"/>
    <property type="project" value="UniProtKB-UniRule"/>
</dbReference>
<dbReference type="Proteomes" id="UP000243797">
    <property type="component" value="Unassembled WGS sequence"/>
</dbReference>
<dbReference type="InterPro" id="IPR006680">
    <property type="entry name" value="Amidohydro-rel"/>
</dbReference>
<dbReference type="Gene3D" id="2.30.40.10">
    <property type="entry name" value="Urease, subunit C, domain 1"/>
    <property type="match status" value="1"/>
</dbReference>
<evidence type="ECO:0000256" key="5">
    <source>
        <dbReference type="ARBA" id="ARBA00023277"/>
    </source>
</evidence>
<feature type="binding site" evidence="9">
    <location>
        <begin position="225"/>
        <end position="226"/>
    </location>
    <ligand>
        <name>substrate</name>
    </ligand>
</feature>
<evidence type="ECO:0000259" key="11">
    <source>
        <dbReference type="Pfam" id="PF01979"/>
    </source>
</evidence>
<evidence type="ECO:0000256" key="4">
    <source>
        <dbReference type="ARBA" id="ARBA00022801"/>
    </source>
</evidence>
<feature type="binding site" evidence="9">
    <location>
        <position position="233"/>
    </location>
    <ligand>
        <name>substrate</name>
    </ligand>
</feature>
<feature type="binding site" evidence="10">
    <location>
        <position position="201"/>
    </location>
    <ligand>
        <name>Zn(2+)</name>
        <dbReference type="ChEBI" id="CHEBI:29105"/>
    </ligand>
</feature>
<feature type="binding site" evidence="10">
    <location>
        <position position="222"/>
    </location>
    <ligand>
        <name>Zn(2+)</name>
        <dbReference type="ChEBI" id="CHEBI:29105"/>
    </ligand>
</feature>
<dbReference type="STRING" id="2082308.A0A2K1QPZ7"/>
<dbReference type="Pfam" id="PF01979">
    <property type="entry name" value="Amidohydro_1"/>
    <property type="match status" value="1"/>
</dbReference>
<feature type="binding site" evidence="10">
    <location>
        <position position="133"/>
    </location>
    <ligand>
        <name>Zn(2+)</name>
        <dbReference type="ChEBI" id="CHEBI:29105"/>
    </ligand>
</feature>
<keyword evidence="4 7" id="KW-0378">Hydrolase</keyword>
<dbReference type="InterPro" id="IPR003764">
    <property type="entry name" value="GlcNAc_6-P_deAcase"/>
</dbReference>
<protein>
    <recommendedName>
        <fullName evidence="3 7">N-acetylglucosamine-6-phosphate deacetylase</fullName>
        <ecNumber evidence="2 7">3.5.1.25</ecNumber>
    </recommendedName>
</protein>
<dbReference type="SUPFAM" id="SSF51338">
    <property type="entry name" value="Composite domain of metallo-dependent hydrolases"/>
    <property type="match status" value="1"/>
</dbReference>
<organism evidence="12 13">
    <name type="scientific">Sphaceloma murrayae</name>
    <dbReference type="NCBI Taxonomy" id="2082308"/>
    <lineage>
        <taxon>Eukaryota</taxon>
        <taxon>Fungi</taxon>
        <taxon>Dikarya</taxon>
        <taxon>Ascomycota</taxon>
        <taxon>Pezizomycotina</taxon>
        <taxon>Dothideomycetes</taxon>
        <taxon>Dothideomycetidae</taxon>
        <taxon>Myriangiales</taxon>
        <taxon>Elsinoaceae</taxon>
        <taxon>Sphaceloma</taxon>
    </lineage>
</organism>
<evidence type="ECO:0000256" key="7">
    <source>
        <dbReference type="PIRNR" id="PIRNR038994"/>
    </source>
</evidence>
<evidence type="ECO:0000256" key="1">
    <source>
        <dbReference type="ARBA" id="ARBA00010716"/>
    </source>
</evidence>
<proteinExistence type="inferred from homology"/>
<evidence type="ECO:0000313" key="13">
    <source>
        <dbReference type="Proteomes" id="UP000243797"/>
    </source>
</evidence>
<evidence type="ECO:0000256" key="10">
    <source>
        <dbReference type="PIRSR" id="PIRSR038994-3"/>
    </source>
</evidence>
<feature type="domain" description="Amidohydrolase-related" evidence="11">
    <location>
        <begin position="332"/>
        <end position="393"/>
    </location>
</feature>
<dbReference type="GO" id="GO:0046872">
    <property type="term" value="F:metal ion binding"/>
    <property type="evidence" value="ECO:0007669"/>
    <property type="project" value="UniProtKB-KW"/>
</dbReference>
<dbReference type="PANTHER" id="PTHR11113">
    <property type="entry name" value="N-ACETYLGLUCOSAMINE-6-PHOSPHATE DEACETYLASE"/>
    <property type="match status" value="1"/>
</dbReference>
<evidence type="ECO:0000256" key="2">
    <source>
        <dbReference type="ARBA" id="ARBA00011899"/>
    </source>
</evidence>
<comment type="catalytic activity">
    <reaction evidence="6 7">
        <text>N-acetyl-D-glucosamine 6-phosphate + H2O = D-glucosamine 6-phosphate + acetate</text>
        <dbReference type="Rhea" id="RHEA:22936"/>
        <dbReference type="ChEBI" id="CHEBI:15377"/>
        <dbReference type="ChEBI" id="CHEBI:30089"/>
        <dbReference type="ChEBI" id="CHEBI:57513"/>
        <dbReference type="ChEBI" id="CHEBI:58725"/>
        <dbReference type="EC" id="3.5.1.25"/>
    </reaction>
</comment>
<name>A0A2K1QPZ7_9PEZI</name>
<dbReference type="PANTHER" id="PTHR11113:SF4">
    <property type="entry name" value="N-ACETYLGLUCOSAMINE-6-PHOSPHATE DEACETYLASE"/>
    <property type="match status" value="1"/>
</dbReference>
<feature type="binding site" evidence="9">
    <location>
        <position position="144"/>
    </location>
    <ligand>
        <name>substrate</name>
    </ligand>
</feature>
<dbReference type="AlphaFoldDB" id="A0A2K1QPZ7"/>
<evidence type="ECO:0000256" key="9">
    <source>
        <dbReference type="PIRSR" id="PIRSR038994-2"/>
    </source>
</evidence>
<dbReference type="InterPro" id="IPR011059">
    <property type="entry name" value="Metal-dep_hydrolase_composite"/>
</dbReference>
<dbReference type="EC" id="3.5.1.25" evidence="2 7"/>
<feature type="binding site" evidence="9">
    <location>
        <begin position="321"/>
        <end position="323"/>
    </location>
    <ligand>
        <name>substrate</name>
    </ligand>
</feature>
<comment type="similarity">
    <text evidence="1 7">Belongs to the metallo-dependent hydrolases superfamily. NagA family.</text>
</comment>
<dbReference type="InterPro" id="IPR032466">
    <property type="entry name" value="Metal_Hydrolase"/>
</dbReference>
<evidence type="ECO:0000313" key="12">
    <source>
        <dbReference type="EMBL" id="PNS17029.1"/>
    </source>
</evidence>
<dbReference type="SUPFAM" id="SSF51556">
    <property type="entry name" value="Metallo-dependent hydrolases"/>
    <property type="match status" value="1"/>
</dbReference>
<evidence type="ECO:0000256" key="8">
    <source>
        <dbReference type="PIRSR" id="PIRSR038994-1"/>
    </source>
</evidence>
<dbReference type="GO" id="GO:0006046">
    <property type="term" value="P:N-acetylglucosamine catabolic process"/>
    <property type="evidence" value="ECO:0007669"/>
    <property type="project" value="TreeGrafter"/>
</dbReference>
<evidence type="ECO:0000256" key="6">
    <source>
        <dbReference type="ARBA" id="ARBA00047647"/>
    </source>
</evidence>
<dbReference type="EMBL" id="NKHZ01000055">
    <property type="protein sequence ID" value="PNS17029.1"/>
    <property type="molecule type" value="Genomic_DNA"/>
</dbReference>
<feature type="binding site" evidence="9">
    <location>
        <position position="262"/>
    </location>
    <ligand>
        <name>substrate</name>
    </ligand>
</feature>
<dbReference type="PIRSF" id="PIRSF038994">
    <property type="entry name" value="NagA"/>
    <property type="match status" value="1"/>
</dbReference>
<comment type="caution">
    <text evidence="12">The sequence shown here is derived from an EMBL/GenBank/DDBJ whole genome shotgun (WGS) entry which is preliminary data.</text>
</comment>